<sequence>MGTALVLTATLTGASLLGQDDGPRHWVATRDLPTGHQLTAADLRAVDGASPEGVYLTGDHPVEGGQVLLHPVRAGEFVPAEGVGSAGALDLRRVSLAVSPGSAAMLAPGTRADLWATPAPESGRSERPTPRRALAGAEVARVHAPDTRLAGGNQAVPVDFLVPTREVEEVLRTTAGRAELTAVPVAGSPVAGEDS</sequence>
<dbReference type="Pfam" id="PF08666">
    <property type="entry name" value="SAF"/>
    <property type="match status" value="1"/>
</dbReference>
<comment type="caution">
    <text evidence="2">The sequence shown here is derived from an EMBL/GenBank/DDBJ whole genome shotgun (WGS) entry which is preliminary data.</text>
</comment>
<dbReference type="EMBL" id="PKIZ01000021">
    <property type="protein sequence ID" value="PKZ40994.1"/>
    <property type="molecule type" value="Genomic_DNA"/>
</dbReference>
<name>A0A2I1P8N5_9MICO</name>
<evidence type="ECO:0000313" key="3">
    <source>
        <dbReference type="Proteomes" id="UP000234206"/>
    </source>
</evidence>
<dbReference type="OrthoDB" id="5192391at2"/>
<dbReference type="AlphaFoldDB" id="A0A2I1P8N5"/>
<dbReference type="RefSeq" id="WP_101850014.1">
    <property type="nucleotide sequence ID" value="NZ_PKIZ01000021.1"/>
</dbReference>
<evidence type="ECO:0000259" key="1">
    <source>
        <dbReference type="SMART" id="SM00858"/>
    </source>
</evidence>
<accession>A0A2I1P8N5</accession>
<dbReference type="CDD" id="cd11614">
    <property type="entry name" value="SAF_CpaB_FlgA_like"/>
    <property type="match status" value="1"/>
</dbReference>
<evidence type="ECO:0000313" key="2">
    <source>
        <dbReference type="EMBL" id="PKZ40994.1"/>
    </source>
</evidence>
<dbReference type="InterPro" id="IPR013974">
    <property type="entry name" value="SAF"/>
</dbReference>
<organism evidence="2 3">
    <name type="scientific">Kytococcus schroeteri</name>
    <dbReference type="NCBI Taxonomy" id="138300"/>
    <lineage>
        <taxon>Bacteria</taxon>
        <taxon>Bacillati</taxon>
        <taxon>Actinomycetota</taxon>
        <taxon>Actinomycetes</taxon>
        <taxon>Micrococcales</taxon>
        <taxon>Kytococcaceae</taxon>
        <taxon>Kytococcus</taxon>
    </lineage>
</organism>
<proteinExistence type="predicted"/>
<protein>
    <recommendedName>
        <fullName evidence="1">SAF domain-containing protein</fullName>
    </recommendedName>
</protein>
<keyword evidence="3" id="KW-1185">Reference proteome</keyword>
<reference evidence="2 3" key="1">
    <citation type="submission" date="2017-12" db="EMBL/GenBank/DDBJ databases">
        <title>Phylogenetic diversity of female urinary microbiome.</title>
        <authorList>
            <person name="Thomas-White K."/>
            <person name="Wolfe A.J."/>
        </authorList>
    </citation>
    <scope>NUCLEOTIDE SEQUENCE [LARGE SCALE GENOMIC DNA]</scope>
    <source>
        <strain evidence="2 3">UMB1298</strain>
    </source>
</reference>
<gene>
    <name evidence="2" type="ORF">CYJ76_10000</name>
</gene>
<dbReference type="SMART" id="SM00858">
    <property type="entry name" value="SAF"/>
    <property type="match status" value="1"/>
</dbReference>
<dbReference type="Proteomes" id="UP000234206">
    <property type="component" value="Unassembled WGS sequence"/>
</dbReference>
<feature type="domain" description="SAF" evidence="1">
    <location>
        <begin position="23"/>
        <end position="84"/>
    </location>
</feature>